<dbReference type="Pfam" id="PF00664">
    <property type="entry name" value="ABC_membrane"/>
    <property type="match status" value="1"/>
</dbReference>
<comment type="subcellular location">
    <subcellularLocation>
        <location evidence="1">Cell membrane</location>
        <topology evidence="1">Multi-pass membrane protein</topology>
    </subcellularLocation>
</comment>
<feature type="transmembrane region" description="Helical" evidence="9">
    <location>
        <begin position="62"/>
        <end position="80"/>
    </location>
</feature>
<accession>A0A6G1X5Q4</accession>
<proteinExistence type="predicted"/>
<dbReference type="SMART" id="SM00382">
    <property type="entry name" value="AAA"/>
    <property type="match status" value="1"/>
</dbReference>
<dbReference type="Gene3D" id="3.40.50.300">
    <property type="entry name" value="P-loop containing nucleotide triphosphate hydrolases"/>
    <property type="match status" value="1"/>
</dbReference>
<evidence type="ECO:0000256" key="6">
    <source>
        <dbReference type="ARBA" id="ARBA00022840"/>
    </source>
</evidence>
<dbReference type="InterPro" id="IPR003439">
    <property type="entry name" value="ABC_transporter-like_ATP-bd"/>
</dbReference>
<dbReference type="InterPro" id="IPR017871">
    <property type="entry name" value="ABC_transporter-like_CS"/>
</dbReference>
<evidence type="ECO:0000256" key="8">
    <source>
        <dbReference type="ARBA" id="ARBA00023136"/>
    </source>
</evidence>
<evidence type="ECO:0000256" key="7">
    <source>
        <dbReference type="ARBA" id="ARBA00022989"/>
    </source>
</evidence>
<dbReference type="GO" id="GO:0015421">
    <property type="term" value="F:ABC-type oligopeptide transporter activity"/>
    <property type="evidence" value="ECO:0007669"/>
    <property type="project" value="TreeGrafter"/>
</dbReference>
<dbReference type="GO" id="GO:0016887">
    <property type="term" value="F:ATP hydrolysis activity"/>
    <property type="evidence" value="ECO:0007669"/>
    <property type="project" value="InterPro"/>
</dbReference>
<keyword evidence="8 9" id="KW-0472">Membrane</keyword>
<dbReference type="InterPro" id="IPR011527">
    <property type="entry name" value="ABC1_TM_dom"/>
</dbReference>
<dbReference type="Gene3D" id="1.20.1560.10">
    <property type="entry name" value="ABC transporter type 1, transmembrane domain"/>
    <property type="match status" value="1"/>
</dbReference>
<evidence type="ECO:0000256" key="5">
    <source>
        <dbReference type="ARBA" id="ARBA00022741"/>
    </source>
</evidence>
<dbReference type="GO" id="GO:0005886">
    <property type="term" value="C:plasma membrane"/>
    <property type="evidence" value="ECO:0007669"/>
    <property type="project" value="UniProtKB-SubCell"/>
</dbReference>
<evidence type="ECO:0000313" key="12">
    <source>
        <dbReference type="EMBL" id="MRG86331.1"/>
    </source>
</evidence>
<dbReference type="InterPro" id="IPR027417">
    <property type="entry name" value="P-loop_NTPase"/>
</dbReference>
<organism evidence="12 13">
    <name type="scientific">Salinibacillus xinjiangensis</name>
    <dbReference type="NCBI Taxonomy" id="1229268"/>
    <lineage>
        <taxon>Bacteria</taxon>
        <taxon>Bacillati</taxon>
        <taxon>Bacillota</taxon>
        <taxon>Bacilli</taxon>
        <taxon>Bacillales</taxon>
        <taxon>Bacillaceae</taxon>
        <taxon>Salinibacillus</taxon>
    </lineage>
</organism>
<feature type="domain" description="ABC transporter" evidence="10">
    <location>
        <begin position="347"/>
        <end position="581"/>
    </location>
</feature>
<dbReference type="AlphaFoldDB" id="A0A6G1X5Q4"/>
<evidence type="ECO:0000259" key="10">
    <source>
        <dbReference type="PROSITE" id="PS50893"/>
    </source>
</evidence>
<evidence type="ECO:0000259" key="11">
    <source>
        <dbReference type="PROSITE" id="PS50929"/>
    </source>
</evidence>
<dbReference type="CDD" id="cd03254">
    <property type="entry name" value="ABCC_Glucan_exporter_like"/>
    <property type="match status" value="1"/>
</dbReference>
<keyword evidence="13" id="KW-1185">Reference proteome</keyword>
<dbReference type="Pfam" id="PF00005">
    <property type="entry name" value="ABC_tran"/>
    <property type="match status" value="1"/>
</dbReference>
<feature type="transmembrane region" description="Helical" evidence="9">
    <location>
        <begin position="172"/>
        <end position="189"/>
    </location>
</feature>
<dbReference type="SUPFAM" id="SSF90123">
    <property type="entry name" value="ABC transporter transmembrane region"/>
    <property type="match status" value="1"/>
</dbReference>
<keyword evidence="7 9" id="KW-1133">Transmembrane helix</keyword>
<dbReference type="EMBL" id="WJNH01000004">
    <property type="protein sequence ID" value="MRG86331.1"/>
    <property type="molecule type" value="Genomic_DNA"/>
</dbReference>
<gene>
    <name evidence="12" type="ORF">GH754_08315</name>
</gene>
<evidence type="ECO:0000256" key="9">
    <source>
        <dbReference type="SAM" id="Phobius"/>
    </source>
</evidence>
<evidence type="ECO:0000313" key="13">
    <source>
        <dbReference type="Proteomes" id="UP000480185"/>
    </source>
</evidence>
<dbReference type="FunFam" id="3.40.50.300:FF:000287">
    <property type="entry name" value="Multidrug ABC transporter ATP-binding protein"/>
    <property type="match status" value="1"/>
</dbReference>
<evidence type="ECO:0000256" key="3">
    <source>
        <dbReference type="ARBA" id="ARBA00022475"/>
    </source>
</evidence>
<feature type="transmembrane region" description="Helical" evidence="9">
    <location>
        <begin position="28"/>
        <end position="50"/>
    </location>
</feature>
<dbReference type="PANTHER" id="PTHR43394:SF1">
    <property type="entry name" value="ATP-BINDING CASSETTE SUB-FAMILY B MEMBER 10, MITOCHONDRIAL"/>
    <property type="match status" value="1"/>
</dbReference>
<keyword evidence="5" id="KW-0547">Nucleotide-binding</keyword>
<keyword evidence="3" id="KW-1003">Cell membrane</keyword>
<dbReference type="Proteomes" id="UP000480185">
    <property type="component" value="Unassembled WGS sequence"/>
</dbReference>
<keyword evidence="4 9" id="KW-0812">Transmembrane</keyword>
<dbReference type="GO" id="GO:0005524">
    <property type="term" value="F:ATP binding"/>
    <property type="evidence" value="ECO:0007669"/>
    <property type="project" value="UniProtKB-KW"/>
</dbReference>
<dbReference type="CDD" id="cd18547">
    <property type="entry name" value="ABC_6TM_Tm288_like"/>
    <property type="match status" value="1"/>
</dbReference>
<dbReference type="PROSITE" id="PS50929">
    <property type="entry name" value="ABC_TM1F"/>
    <property type="match status" value="1"/>
</dbReference>
<evidence type="ECO:0000256" key="4">
    <source>
        <dbReference type="ARBA" id="ARBA00022692"/>
    </source>
</evidence>
<protein>
    <submittedName>
        <fullName evidence="12">ATP-binding cassette domain-containing protein</fullName>
    </submittedName>
</protein>
<dbReference type="InterPro" id="IPR003593">
    <property type="entry name" value="AAA+_ATPase"/>
</dbReference>
<dbReference type="PROSITE" id="PS00211">
    <property type="entry name" value="ABC_TRANSPORTER_1"/>
    <property type="match status" value="1"/>
</dbReference>
<evidence type="ECO:0000256" key="2">
    <source>
        <dbReference type="ARBA" id="ARBA00022448"/>
    </source>
</evidence>
<evidence type="ECO:0000256" key="1">
    <source>
        <dbReference type="ARBA" id="ARBA00004651"/>
    </source>
</evidence>
<reference evidence="12 13" key="1">
    <citation type="submission" date="2019-11" db="EMBL/GenBank/DDBJ databases">
        <authorList>
            <person name="Li J."/>
        </authorList>
    </citation>
    <scope>NUCLEOTIDE SEQUENCE [LARGE SCALE GENOMIC DNA]</scope>
    <source>
        <strain evidence="12 13">J4</strain>
    </source>
</reference>
<dbReference type="RefSeq" id="WP_153728295.1">
    <property type="nucleotide sequence ID" value="NZ_WJNH01000004.1"/>
</dbReference>
<name>A0A6G1X5Q4_9BACI</name>
<dbReference type="InterPro" id="IPR039421">
    <property type="entry name" value="Type_1_exporter"/>
</dbReference>
<comment type="caution">
    <text evidence="12">The sequence shown here is derived from an EMBL/GenBank/DDBJ whole genome shotgun (WGS) entry which is preliminary data.</text>
</comment>
<keyword evidence="6 12" id="KW-0067">ATP-binding</keyword>
<sequence length="598" mass="66666">MHLGKRPKVKNVKGTLLRIWAYIAKDRTLFIGVLSMVFISSVLSLLGPYLLGIAVDLLIEDFETTILATMLIWLLVVYAGQATAQWLQNYWMITVAQRTVREMRSHLFSHLHKLPISYFQKNHDGEIMSRLTNDMENVSRTLNSSIIQVTTSILTLLGTIGVMLWLSPVLTLLTLTVVPVMYGGMKWITNRTGVYFKEQQRHLGELNGYIEETLAGHTIVKMFSKEQKVIEEFHEKNEALKNSGYFAQTYSGFIPKLMNMLNNVSFTIIVGVGGLLAVKGAVSIGVIVTFTTYSRQFTRPLNDLANQFNTILSAVAGAERVFHVIDEDREDLNLRKEVDIPSIKGEIEFRSVSFSYEDVDQTLHDVSFKAAPGDTIALVGPTGAGKTTITSLLSRFYDANKGTILIDGNDITEITRSSLRKQMGVVIQDSVLFHTTVRENIRYGKLDASDADVIEAAKEANAHSFIMKLPEGYDTLLHSDGRDISQGQRQLIAIARAMIASPSLLILDEATSSIDTITEIKINEALARLMKGRTSFVIAHRLNTIRNANLIVVLHEGKIIEQGTHKQLLKQGGMYAKLHETQSGNDTRGSVLEHLEGR</sequence>
<dbReference type="PANTHER" id="PTHR43394">
    <property type="entry name" value="ATP-DEPENDENT PERMEASE MDL1, MITOCHONDRIAL"/>
    <property type="match status" value="1"/>
</dbReference>
<feature type="transmembrane region" description="Helical" evidence="9">
    <location>
        <begin position="145"/>
        <end position="166"/>
    </location>
</feature>
<dbReference type="FunFam" id="1.20.1560.10:FF:000011">
    <property type="entry name" value="Multidrug ABC transporter ATP-binding protein"/>
    <property type="match status" value="1"/>
</dbReference>
<dbReference type="SUPFAM" id="SSF52540">
    <property type="entry name" value="P-loop containing nucleoside triphosphate hydrolases"/>
    <property type="match status" value="1"/>
</dbReference>
<dbReference type="InterPro" id="IPR036640">
    <property type="entry name" value="ABC1_TM_sf"/>
</dbReference>
<dbReference type="PROSITE" id="PS50893">
    <property type="entry name" value="ABC_TRANSPORTER_2"/>
    <property type="match status" value="1"/>
</dbReference>
<feature type="transmembrane region" description="Helical" evidence="9">
    <location>
        <begin position="266"/>
        <end position="290"/>
    </location>
</feature>
<feature type="domain" description="ABC transmembrane type-1" evidence="11">
    <location>
        <begin position="31"/>
        <end position="313"/>
    </location>
</feature>
<keyword evidence="2" id="KW-0813">Transport</keyword>
<dbReference type="OrthoDB" id="9770415at2"/>